<dbReference type="SUPFAM" id="SSF52518">
    <property type="entry name" value="Thiamin diphosphate-binding fold (THDP-binding)"/>
    <property type="match status" value="2"/>
</dbReference>
<organism evidence="19 20">
    <name type="scientific">Armatimonas rosea</name>
    <dbReference type="NCBI Taxonomy" id="685828"/>
    <lineage>
        <taxon>Bacteria</taxon>
        <taxon>Bacillati</taxon>
        <taxon>Armatimonadota</taxon>
        <taxon>Armatimonadia</taxon>
        <taxon>Armatimonadales</taxon>
        <taxon>Armatimonadaceae</taxon>
        <taxon>Armatimonas</taxon>
    </lineage>
</organism>
<dbReference type="CDD" id="cd07035">
    <property type="entry name" value="TPP_PYR_POX_like"/>
    <property type="match status" value="1"/>
</dbReference>
<feature type="compositionally biased region" description="Basic and acidic residues" evidence="15">
    <location>
        <begin position="579"/>
        <end position="599"/>
    </location>
</feature>
<feature type="domain" description="Thiamine pyrophosphate enzyme central" evidence="16">
    <location>
        <begin position="198"/>
        <end position="333"/>
    </location>
</feature>
<comment type="cofactor">
    <cofactor evidence="14">
        <name>thiamine diphosphate</name>
        <dbReference type="ChEBI" id="CHEBI:58937"/>
    </cofactor>
    <text evidence="14">Binds 1 thiamine pyrophosphate per subunit.</text>
</comment>
<evidence type="ECO:0000256" key="13">
    <source>
        <dbReference type="ARBA" id="ARBA00048670"/>
    </source>
</evidence>
<keyword evidence="20" id="KW-1185">Reference proteome</keyword>
<dbReference type="FunFam" id="3.40.50.970:FF:000007">
    <property type="entry name" value="Acetolactate synthase"/>
    <property type="match status" value="1"/>
</dbReference>
<reference evidence="19 20" key="1">
    <citation type="submission" date="2020-08" db="EMBL/GenBank/DDBJ databases">
        <title>Genomic Encyclopedia of Type Strains, Phase IV (KMG-IV): sequencing the most valuable type-strain genomes for metagenomic binning, comparative biology and taxonomic classification.</title>
        <authorList>
            <person name="Goeker M."/>
        </authorList>
    </citation>
    <scope>NUCLEOTIDE SEQUENCE [LARGE SCALE GENOMIC DNA]</scope>
    <source>
        <strain evidence="19 20">DSM 23562</strain>
    </source>
</reference>
<evidence type="ECO:0000259" key="17">
    <source>
        <dbReference type="Pfam" id="PF02775"/>
    </source>
</evidence>
<dbReference type="EMBL" id="JACHGW010000002">
    <property type="protein sequence ID" value="MBB6050503.1"/>
    <property type="molecule type" value="Genomic_DNA"/>
</dbReference>
<evidence type="ECO:0000256" key="1">
    <source>
        <dbReference type="ARBA" id="ARBA00004974"/>
    </source>
</evidence>
<comment type="catalytic activity">
    <reaction evidence="13 14">
        <text>2 pyruvate + H(+) = (2S)-2-acetolactate + CO2</text>
        <dbReference type="Rhea" id="RHEA:25249"/>
        <dbReference type="ChEBI" id="CHEBI:15361"/>
        <dbReference type="ChEBI" id="CHEBI:15378"/>
        <dbReference type="ChEBI" id="CHEBI:16526"/>
        <dbReference type="ChEBI" id="CHEBI:58476"/>
        <dbReference type="EC" id="2.2.1.6"/>
    </reaction>
</comment>
<keyword evidence="11 14" id="KW-0786">Thiamine pyrophosphate</keyword>
<dbReference type="EC" id="2.2.1.6" evidence="4 14"/>
<proteinExistence type="inferred from homology"/>
<dbReference type="NCBIfam" id="TIGR00118">
    <property type="entry name" value="acolac_lg"/>
    <property type="match status" value="1"/>
</dbReference>
<evidence type="ECO:0000313" key="20">
    <source>
        <dbReference type="Proteomes" id="UP000520814"/>
    </source>
</evidence>
<dbReference type="GO" id="GO:0030976">
    <property type="term" value="F:thiamine pyrophosphate binding"/>
    <property type="evidence" value="ECO:0007669"/>
    <property type="project" value="UniProtKB-UniRule"/>
</dbReference>
<evidence type="ECO:0000256" key="6">
    <source>
        <dbReference type="ARBA" id="ARBA00022630"/>
    </source>
</evidence>
<dbReference type="Pfam" id="PF02776">
    <property type="entry name" value="TPP_enzyme_N"/>
    <property type="match status" value="1"/>
</dbReference>
<comment type="caution">
    <text evidence="19">The sequence shown here is derived from an EMBL/GenBank/DDBJ whole genome shotgun (WGS) entry which is preliminary data.</text>
</comment>
<keyword evidence="5 14" id="KW-0028">Amino-acid biosynthesis</keyword>
<feature type="region of interest" description="Disordered" evidence="15">
    <location>
        <begin position="570"/>
        <end position="599"/>
    </location>
</feature>
<keyword evidence="6" id="KW-0285">Flavoprotein</keyword>
<evidence type="ECO:0000256" key="10">
    <source>
        <dbReference type="ARBA" id="ARBA00022842"/>
    </source>
</evidence>
<protein>
    <recommendedName>
        <fullName evidence="4 14">Acetolactate synthase</fullName>
        <ecNumber evidence="4 14">2.2.1.6</ecNumber>
    </recommendedName>
</protein>
<evidence type="ECO:0000256" key="7">
    <source>
        <dbReference type="ARBA" id="ARBA00022679"/>
    </source>
</evidence>
<keyword evidence="10 14" id="KW-0460">Magnesium</keyword>
<dbReference type="FunFam" id="3.40.50.1220:FF:000008">
    <property type="entry name" value="Acetolactate synthase"/>
    <property type="match status" value="1"/>
</dbReference>
<evidence type="ECO:0000256" key="9">
    <source>
        <dbReference type="ARBA" id="ARBA00022827"/>
    </source>
</evidence>
<evidence type="ECO:0000256" key="12">
    <source>
        <dbReference type="ARBA" id="ARBA00023304"/>
    </source>
</evidence>
<dbReference type="Gene3D" id="3.40.50.970">
    <property type="match status" value="2"/>
</dbReference>
<dbReference type="InterPro" id="IPR029061">
    <property type="entry name" value="THDP-binding"/>
</dbReference>
<dbReference type="GO" id="GO:0000287">
    <property type="term" value="F:magnesium ion binding"/>
    <property type="evidence" value="ECO:0007669"/>
    <property type="project" value="UniProtKB-UniRule"/>
</dbReference>
<evidence type="ECO:0000256" key="11">
    <source>
        <dbReference type="ARBA" id="ARBA00023052"/>
    </source>
</evidence>
<keyword evidence="12 14" id="KW-0100">Branched-chain amino acid biosynthesis</keyword>
<dbReference type="CDD" id="cd02015">
    <property type="entry name" value="TPP_AHAS"/>
    <property type="match status" value="1"/>
</dbReference>
<dbReference type="Pfam" id="PF00205">
    <property type="entry name" value="TPP_enzyme_M"/>
    <property type="match status" value="1"/>
</dbReference>
<dbReference type="RefSeq" id="WP_184195576.1">
    <property type="nucleotide sequence ID" value="NZ_JACHGW010000002.1"/>
</dbReference>
<evidence type="ECO:0000256" key="4">
    <source>
        <dbReference type="ARBA" id="ARBA00013145"/>
    </source>
</evidence>
<feature type="domain" description="Thiamine pyrophosphate enzyme N-terminal TPP-binding" evidence="18">
    <location>
        <begin position="7"/>
        <end position="121"/>
    </location>
</feature>
<dbReference type="Pfam" id="PF02775">
    <property type="entry name" value="TPP_enzyme_C"/>
    <property type="match status" value="1"/>
</dbReference>
<dbReference type="Gene3D" id="3.40.50.1220">
    <property type="entry name" value="TPP-binding domain"/>
    <property type="match status" value="1"/>
</dbReference>
<comment type="pathway">
    <text evidence="2 14">Amino-acid biosynthesis; L-valine biosynthesis; L-valine from pyruvate: step 1/4.</text>
</comment>
<dbReference type="GO" id="GO:0009097">
    <property type="term" value="P:isoleucine biosynthetic process"/>
    <property type="evidence" value="ECO:0007669"/>
    <property type="project" value="UniProtKB-UniPathway"/>
</dbReference>
<dbReference type="GO" id="GO:0009099">
    <property type="term" value="P:L-valine biosynthetic process"/>
    <property type="evidence" value="ECO:0007669"/>
    <property type="project" value="UniProtKB-UniPathway"/>
</dbReference>
<evidence type="ECO:0000256" key="2">
    <source>
        <dbReference type="ARBA" id="ARBA00005025"/>
    </source>
</evidence>
<dbReference type="InterPro" id="IPR029035">
    <property type="entry name" value="DHS-like_NAD/FAD-binding_dom"/>
</dbReference>
<dbReference type="AlphaFoldDB" id="A0A7W9SR56"/>
<evidence type="ECO:0000313" key="19">
    <source>
        <dbReference type="EMBL" id="MBB6050503.1"/>
    </source>
</evidence>
<keyword evidence="7 14" id="KW-0808">Transferase</keyword>
<comment type="pathway">
    <text evidence="1 14">Amino-acid biosynthesis; L-isoleucine biosynthesis; L-isoleucine from 2-oxobutanoate: step 1/4.</text>
</comment>
<dbReference type="FunFam" id="3.40.50.970:FF:000016">
    <property type="entry name" value="Acetolactate synthase"/>
    <property type="match status" value="1"/>
</dbReference>
<dbReference type="InterPro" id="IPR039368">
    <property type="entry name" value="AHAS_TPP"/>
</dbReference>
<dbReference type="InterPro" id="IPR012001">
    <property type="entry name" value="Thiamin_PyroP_enz_TPP-bd_dom"/>
</dbReference>
<dbReference type="InterPro" id="IPR045229">
    <property type="entry name" value="TPP_enz"/>
</dbReference>
<dbReference type="UniPathway" id="UPA00047">
    <property type="reaction ID" value="UER00055"/>
</dbReference>
<keyword evidence="8 14" id="KW-0479">Metal-binding</keyword>
<dbReference type="SUPFAM" id="SSF52467">
    <property type="entry name" value="DHS-like NAD/FAD-binding domain"/>
    <property type="match status" value="1"/>
</dbReference>
<sequence>MAKIKSTGAKAVLECMRREGVEIMFGYPGGAVIPFYDELYHCDFLHHVLVRHEQGGGHMAEGYAHATGKVGVCLGTSGPGATNLVTPLCDAMMDSIPLVAITGQVRTEVIGKDAFQEADITGITMPVTKHNWLVKDANELPRIMHEAFHIARSGRPGPVLVDIPVDVFRAVIEYDPDEAQQVSIRSFKSDFKVHPLSIKRAAELIAEAKKPVLYVGGGAKAAGAHAELLELTRRTNIPVTTTLHGLGTFPEDSPLSLGMLGMHGTAYANYAVHNCDLLISVGARFDDRVTGKVSAFAPEAKVIHMDIDPGEINKVRRADAAIVGDCKAALTELLKLVKDANDFSEWHDEIGKWKAEFPLEAPDGTEDGIIHAEFAIRELARLTDHNVTVVTDVGQHQMWAAQHFGTRKPRQFITSGGLGTMGFGLPAAIGASFASQGKEPVWCISGDGSIQMCIQELMVASIYKLPVKVMILNNQFLGMVRQWQEMFWQKHYSSVNLEQAPDFVKLAEAYGILGLICDKPEELEATLRRAMEHDGPVVMDIRVAKESNVFPMIPSGQTINEMMVRKPEPELAPPSVCHFEPKPKDTRVPDPDEVVDVAR</sequence>
<dbReference type="GO" id="GO:0003984">
    <property type="term" value="F:acetolactate synthase activity"/>
    <property type="evidence" value="ECO:0007669"/>
    <property type="project" value="UniProtKB-EC"/>
</dbReference>
<feature type="domain" description="Thiamine pyrophosphate enzyme TPP-binding" evidence="17">
    <location>
        <begin position="392"/>
        <end position="541"/>
    </location>
</feature>
<keyword evidence="9" id="KW-0274">FAD</keyword>
<dbReference type="UniPathway" id="UPA00049">
    <property type="reaction ID" value="UER00059"/>
</dbReference>
<dbReference type="InterPro" id="IPR012846">
    <property type="entry name" value="Acetolactate_synth_lsu"/>
</dbReference>
<evidence type="ECO:0000256" key="8">
    <source>
        <dbReference type="ARBA" id="ARBA00022723"/>
    </source>
</evidence>
<name>A0A7W9SR56_ARMRO</name>
<accession>A0A7W9SR56</accession>
<dbReference type="PANTHER" id="PTHR18968">
    <property type="entry name" value="THIAMINE PYROPHOSPHATE ENZYMES"/>
    <property type="match status" value="1"/>
</dbReference>
<comment type="similarity">
    <text evidence="3 14">Belongs to the TPP enzyme family.</text>
</comment>
<evidence type="ECO:0000256" key="3">
    <source>
        <dbReference type="ARBA" id="ARBA00007812"/>
    </source>
</evidence>
<gene>
    <name evidence="19" type="ORF">HNQ39_002294</name>
</gene>
<dbReference type="InterPro" id="IPR012000">
    <property type="entry name" value="Thiamin_PyroP_enz_cen_dom"/>
</dbReference>
<dbReference type="PANTHER" id="PTHR18968:SF13">
    <property type="entry name" value="ACETOLACTATE SYNTHASE CATALYTIC SUBUNIT, MITOCHONDRIAL"/>
    <property type="match status" value="1"/>
</dbReference>
<dbReference type="GO" id="GO:0005948">
    <property type="term" value="C:acetolactate synthase complex"/>
    <property type="evidence" value="ECO:0007669"/>
    <property type="project" value="TreeGrafter"/>
</dbReference>
<comment type="cofactor">
    <cofactor evidence="14">
        <name>Mg(2+)</name>
        <dbReference type="ChEBI" id="CHEBI:18420"/>
    </cofactor>
    <text evidence="14">Binds 1 Mg(2+) ion per subunit.</text>
</comment>
<dbReference type="GO" id="GO:0050660">
    <property type="term" value="F:flavin adenine dinucleotide binding"/>
    <property type="evidence" value="ECO:0007669"/>
    <property type="project" value="InterPro"/>
</dbReference>
<evidence type="ECO:0000256" key="15">
    <source>
        <dbReference type="SAM" id="MobiDB-lite"/>
    </source>
</evidence>
<evidence type="ECO:0000256" key="5">
    <source>
        <dbReference type="ARBA" id="ARBA00022605"/>
    </source>
</evidence>
<evidence type="ECO:0000259" key="16">
    <source>
        <dbReference type="Pfam" id="PF00205"/>
    </source>
</evidence>
<evidence type="ECO:0000256" key="14">
    <source>
        <dbReference type="RuleBase" id="RU003591"/>
    </source>
</evidence>
<dbReference type="InterPro" id="IPR011766">
    <property type="entry name" value="TPP_enzyme_TPP-bd"/>
</dbReference>
<evidence type="ECO:0000259" key="18">
    <source>
        <dbReference type="Pfam" id="PF02776"/>
    </source>
</evidence>
<dbReference type="Proteomes" id="UP000520814">
    <property type="component" value="Unassembled WGS sequence"/>
</dbReference>